<protein>
    <submittedName>
        <fullName evidence="2">Uncharacterized protein</fullName>
    </submittedName>
</protein>
<dbReference type="EMBL" id="JAGPYM010000012">
    <property type="protein sequence ID" value="KAH6888720.1"/>
    <property type="molecule type" value="Genomic_DNA"/>
</dbReference>
<comment type="caution">
    <text evidence="2">The sequence shown here is derived from an EMBL/GenBank/DDBJ whole genome shotgun (WGS) entry which is preliminary data.</text>
</comment>
<proteinExistence type="predicted"/>
<organism evidence="2 3">
    <name type="scientific">Thelonectria olida</name>
    <dbReference type="NCBI Taxonomy" id="1576542"/>
    <lineage>
        <taxon>Eukaryota</taxon>
        <taxon>Fungi</taxon>
        <taxon>Dikarya</taxon>
        <taxon>Ascomycota</taxon>
        <taxon>Pezizomycotina</taxon>
        <taxon>Sordariomycetes</taxon>
        <taxon>Hypocreomycetidae</taxon>
        <taxon>Hypocreales</taxon>
        <taxon>Nectriaceae</taxon>
        <taxon>Thelonectria</taxon>
    </lineage>
</organism>
<dbReference type="OrthoDB" id="4590524at2759"/>
<reference evidence="2 3" key="1">
    <citation type="journal article" date="2021" name="Nat. Commun.">
        <title>Genetic determinants of endophytism in the Arabidopsis root mycobiome.</title>
        <authorList>
            <person name="Mesny F."/>
            <person name="Miyauchi S."/>
            <person name="Thiergart T."/>
            <person name="Pickel B."/>
            <person name="Atanasova L."/>
            <person name="Karlsson M."/>
            <person name="Huettel B."/>
            <person name="Barry K.W."/>
            <person name="Haridas S."/>
            <person name="Chen C."/>
            <person name="Bauer D."/>
            <person name="Andreopoulos W."/>
            <person name="Pangilinan J."/>
            <person name="LaButti K."/>
            <person name="Riley R."/>
            <person name="Lipzen A."/>
            <person name="Clum A."/>
            <person name="Drula E."/>
            <person name="Henrissat B."/>
            <person name="Kohler A."/>
            <person name="Grigoriev I.V."/>
            <person name="Martin F.M."/>
            <person name="Hacquard S."/>
        </authorList>
    </citation>
    <scope>NUCLEOTIDE SEQUENCE [LARGE SCALE GENOMIC DNA]</scope>
    <source>
        <strain evidence="2 3">MPI-CAGE-CH-0241</strain>
    </source>
</reference>
<feature type="region of interest" description="Disordered" evidence="1">
    <location>
        <begin position="1"/>
        <end position="112"/>
    </location>
</feature>
<dbReference type="Proteomes" id="UP000777438">
    <property type="component" value="Unassembled WGS sequence"/>
</dbReference>
<evidence type="ECO:0000313" key="3">
    <source>
        <dbReference type="Proteomes" id="UP000777438"/>
    </source>
</evidence>
<evidence type="ECO:0000313" key="2">
    <source>
        <dbReference type="EMBL" id="KAH6888720.1"/>
    </source>
</evidence>
<keyword evidence="3" id="KW-1185">Reference proteome</keyword>
<dbReference type="AlphaFoldDB" id="A0A9P9APY0"/>
<evidence type="ECO:0000256" key="1">
    <source>
        <dbReference type="SAM" id="MobiDB-lite"/>
    </source>
</evidence>
<sequence>MDHQYPPQDSKKQATLHAINGDNTQQHHALVSNGFQDAPPSYEASTGAGSTSPAPPPSRRRSFRSPRSSTSSVRSHHGLLPETAAPGPEPQPSASASAPAPPAEGYKKNDPMYWSGRTWDELRGKPGCCGSSSGGCCFSSRGGCCFSDRAGCCFSDREGCCFSDRGGCCCGDLGGACCSGAD</sequence>
<gene>
    <name evidence="2" type="ORF">B0T10DRAFT_60341</name>
</gene>
<accession>A0A9P9APY0</accession>
<name>A0A9P9APY0_9HYPO</name>